<proteinExistence type="inferred from homology"/>
<dbReference type="GO" id="GO:0034341">
    <property type="term" value="P:response to type II interferon"/>
    <property type="evidence" value="ECO:0007669"/>
    <property type="project" value="InterPro"/>
</dbReference>
<evidence type="ECO:0000256" key="11">
    <source>
        <dbReference type="ARBA" id="ARBA00023180"/>
    </source>
</evidence>
<dbReference type="GO" id="GO:0010818">
    <property type="term" value="P:T cell chemotaxis"/>
    <property type="evidence" value="ECO:0007669"/>
    <property type="project" value="TreeGrafter"/>
</dbReference>
<evidence type="ECO:0000256" key="3">
    <source>
        <dbReference type="ARBA" id="ARBA00017995"/>
    </source>
</evidence>
<evidence type="ECO:0000256" key="1">
    <source>
        <dbReference type="ARBA" id="ARBA00004479"/>
    </source>
</evidence>
<keyword evidence="7 15" id="KW-0732">Signal</keyword>
<comment type="similarity">
    <text evidence="2">Belongs to the intercrine alpha (chemokine CxC) family.</text>
</comment>
<evidence type="ECO:0000256" key="6">
    <source>
        <dbReference type="ARBA" id="ARBA00022692"/>
    </source>
</evidence>
<evidence type="ECO:0000313" key="18">
    <source>
        <dbReference type="RefSeq" id="XP_054849513.1"/>
    </source>
</evidence>
<evidence type="ECO:0000259" key="16">
    <source>
        <dbReference type="Pfam" id="PF20902"/>
    </source>
</evidence>
<protein>
    <recommendedName>
        <fullName evidence="3">C-X-C motif chemokine 16</fullName>
    </recommendedName>
    <alternativeName>
        <fullName evidence="12">Transmembrane chemokine CXCL16</fullName>
    </alternativeName>
</protein>
<evidence type="ECO:0000256" key="15">
    <source>
        <dbReference type="SAM" id="SignalP"/>
    </source>
</evidence>
<accession>A0AA97LBF8</accession>
<name>A0AA97LBF8_EUBMA</name>
<feature type="domain" description="C-X-C motif chemokine 16" evidence="16">
    <location>
        <begin position="25"/>
        <end position="87"/>
    </location>
</feature>
<dbReference type="AlphaFoldDB" id="A0AA97LBF8"/>
<dbReference type="InterPro" id="IPR048585">
    <property type="entry name" value="CXCL16_dom"/>
</dbReference>
<feature type="region of interest" description="Disordered" evidence="13">
    <location>
        <begin position="214"/>
        <end position="235"/>
    </location>
</feature>
<evidence type="ECO:0000256" key="13">
    <source>
        <dbReference type="SAM" id="MobiDB-lite"/>
    </source>
</evidence>
<dbReference type="RefSeq" id="XP_054849513.1">
    <property type="nucleotide sequence ID" value="XM_054993538.1"/>
</dbReference>
<sequence length="267" mass="27803">MAPVGWVPAPLLLLLLALLPAGPARGNEGGAAGSCRCEGHRSPPQLLTRFASKLQACDTCGDLARFSFPSKAVCGLKEAQWVIEFRNAHCPEGGREGRAAGADASRGFRLPAPTSQMAIAAQTFPSSAPTIPEKSTEMPQTAHPPTDVAWAPEMARSTSHPSAGAVAREASQSPVEMEKAAPSPDARVPIVSLLAIALVSVGVTVFVLCRRRRRQRSKAQGPWDPPIPLGEQGEKGRGGQPLLACLLPSLGCPSSMSPSASPACPLI</sequence>
<dbReference type="Proteomes" id="UP001190640">
    <property type="component" value="Chromosome 12"/>
</dbReference>
<dbReference type="GO" id="GO:0005044">
    <property type="term" value="F:scavenger receptor activity"/>
    <property type="evidence" value="ECO:0007669"/>
    <property type="project" value="InterPro"/>
</dbReference>
<dbReference type="CTD" id="58191"/>
<feature type="signal peptide" evidence="15">
    <location>
        <begin position="1"/>
        <end position="26"/>
    </location>
</feature>
<dbReference type="InterPro" id="IPR026296">
    <property type="entry name" value="CXCL16"/>
</dbReference>
<keyword evidence="11" id="KW-0325">Glycoprotein</keyword>
<dbReference type="GO" id="GO:0016020">
    <property type="term" value="C:membrane"/>
    <property type="evidence" value="ECO:0007669"/>
    <property type="project" value="UniProtKB-SubCell"/>
</dbReference>
<keyword evidence="5" id="KW-0202">Cytokine</keyword>
<dbReference type="GeneID" id="129338964"/>
<evidence type="ECO:0000256" key="5">
    <source>
        <dbReference type="ARBA" id="ARBA00022514"/>
    </source>
</evidence>
<dbReference type="KEGG" id="emc:129338964"/>
<dbReference type="PANTHER" id="PTHR14385:SF0">
    <property type="entry name" value="C-X-C MOTIF CHEMOKINE 16"/>
    <property type="match status" value="1"/>
</dbReference>
<dbReference type="Pfam" id="PF20902">
    <property type="entry name" value="CXCL16"/>
    <property type="match status" value="1"/>
</dbReference>
<evidence type="ECO:0000256" key="9">
    <source>
        <dbReference type="ARBA" id="ARBA00023136"/>
    </source>
</evidence>
<evidence type="ECO:0000256" key="4">
    <source>
        <dbReference type="ARBA" id="ARBA00022500"/>
    </source>
</evidence>
<dbReference type="GO" id="GO:0030335">
    <property type="term" value="P:positive regulation of cell migration"/>
    <property type="evidence" value="ECO:0007669"/>
    <property type="project" value="InterPro"/>
</dbReference>
<feature type="region of interest" description="Disordered" evidence="13">
    <location>
        <begin position="156"/>
        <end position="180"/>
    </location>
</feature>
<feature type="transmembrane region" description="Helical" evidence="14">
    <location>
        <begin position="188"/>
        <end position="209"/>
    </location>
</feature>
<dbReference type="GO" id="GO:0006898">
    <property type="term" value="P:receptor-mediated endocytosis"/>
    <property type="evidence" value="ECO:0007669"/>
    <property type="project" value="InterPro"/>
</dbReference>
<dbReference type="GO" id="GO:0030307">
    <property type="term" value="P:positive regulation of cell growth"/>
    <property type="evidence" value="ECO:0007669"/>
    <property type="project" value="InterPro"/>
</dbReference>
<evidence type="ECO:0000256" key="8">
    <source>
        <dbReference type="ARBA" id="ARBA00022989"/>
    </source>
</evidence>
<dbReference type="GO" id="GO:0034612">
    <property type="term" value="P:response to tumor necrosis factor"/>
    <property type="evidence" value="ECO:0007669"/>
    <property type="project" value="InterPro"/>
</dbReference>
<gene>
    <name evidence="18" type="primary">CXCL16</name>
</gene>
<comment type="subcellular location">
    <subcellularLocation>
        <location evidence="1">Membrane</location>
        <topology evidence="1">Single-pass type I membrane protein</topology>
    </subcellularLocation>
</comment>
<dbReference type="GO" id="GO:0008009">
    <property type="term" value="F:chemokine activity"/>
    <property type="evidence" value="ECO:0007669"/>
    <property type="project" value="InterPro"/>
</dbReference>
<evidence type="ECO:0000256" key="10">
    <source>
        <dbReference type="ARBA" id="ARBA00023157"/>
    </source>
</evidence>
<dbReference type="GO" id="GO:0005615">
    <property type="term" value="C:extracellular space"/>
    <property type="evidence" value="ECO:0007669"/>
    <property type="project" value="UniProtKB-KW"/>
</dbReference>
<dbReference type="PANTHER" id="PTHR14385">
    <property type="entry name" value="CXC CHEMOKINE LIGAND"/>
    <property type="match status" value="1"/>
</dbReference>
<evidence type="ECO:0000313" key="17">
    <source>
        <dbReference type="Proteomes" id="UP001190640"/>
    </source>
</evidence>
<dbReference type="GO" id="GO:0005041">
    <property type="term" value="F:low-density lipoprotein particle receptor activity"/>
    <property type="evidence" value="ECO:0007669"/>
    <property type="project" value="InterPro"/>
</dbReference>
<keyword evidence="4" id="KW-0145">Chemotaxis</keyword>
<evidence type="ECO:0000256" key="7">
    <source>
        <dbReference type="ARBA" id="ARBA00022729"/>
    </source>
</evidence>
<keyword evidence="6 14" id="KW-0812">Transmembrane</keyword>
<evidence type="ECO:0000256" key="2">
    <source>
        <dbReference type="ARBA" id="ARBA00010665"/>
    </source>
</evidence>
<feature type="chain" id="PRO_5041698506" description="C-X-C motif chemokine 16" evidence="15">
    <location>
        <begin position="27"/>
        <end position="267"/>
    </location>
</feature>
<keyword evidence="9 14" id="KW-0472">Membrane</keyword>
<organism evidence="17 18">
    <name type="scientific">Eublepharis macularius</name>
    <name type="common">Leopard gecko</name>
    <name type="synonym">Cyrtodactylus macularius</name>
    <dbReference type="NCBI Taxonomy" id="481883"/>
    <lineage>
        <taxon>Eukaryota</taxon>
        <taxon>Metazoa</taxon>
        <taxon>Chordata</taxon>
        <taxon>Craniata</taxon>
        <taxon>Vertebrata</taxon>
        <taxon>Euteleostomi</taxon>
        <taxon>Lepidosauria</taxon>
        <taxon>Squamata</taxon>
        <taxon>Bifurcata</taxon>
        <taxon>Gekkota</taxon>
        <taxon>Eublepharidae</taxon>
        <taxon>Eublepharinae</taxon>
        <taxon>Eublepharis</taxon>
    </lineage>
</organism>
<reference evidence="18" key="1">
    <citation type="submission" date="2025-08" db="UniProtKB">
        <authorList>
            <consortium name="RefSeq"/>
        </authorList>
    </citation>
    <scope>IDENTIFICATION</scope>
    <source>
        <tissue evidence="18">Blood</tissue>
    </source>
</reference>
<keyword evidence="10" id="KW-1015">Disulfide bond</keyword>
<evidence type="ECO:0000256" key="14">
    <source>
        <dbReference type="SAM" id="Phobius"/>
    </source>
</evidence>
<keyword evidence="8 14" id="KW-1133">Transmembrane helix</keyword>
<keyword evidence="17" id="KW-1185">Reference proteome</keyword>
<evidence type="ECO:0000256" key="12">
    <source>
        <dbReference type="ARBA" id="ARBA00032815"/>
    </source>
</evidence>